<dbReference type="EMBL" id="JAQQLF010000031">
    <property type="protein sequence ID" value="MDC7719054.1"/>
    <property type="molecule type" value="Genomic_DNA"/>
</dbReference>
<dbReference type="Proteomes" id="UP001219956">
    <property type="component" value="Unassembled WGS sequence"/>
</dbReference>
<accession>A0ABT5J2H1</accession>
<comment type="caution">
    <text evidence="5">The sequence shown here is derived from an EMBL/GenBank/DDBJ whole genome shotgun (WGS) entry which is preliminary data.</text>
</comment>
<dbReference type="NCBIfam" id="NF007256">
    <property type="entry name" value="PRK09705.1"/>
    <property type="match status" value="1"/>
</dbReference>
<protein>
    <submittedName>
        <fullName evidence="5">Cyanate transporter</fullName>
    </submittedName>
</protein>
<dbReference type="InterPro" id="IPR036259">
    <property type="entry name" value="MFS_trans_sf"/>
</dbReference>
<feature type="transmembrane region" description="Helical" evidence="4">
    <location>
        <begin position="98"/>
        <end position="120"/>
    </location>
</feature>
<dbReference type="PANTHER" id="PTHR23523">
    <property type="match status" value="1"/>
</dbReference>
<name>A0ABT5J2H1_9NEIS</name>
<evidence type="ECO:0000313" key="6">
    <source>
        <dbReference type="Proteomes" id="UP001219956"/>
    </source>
</evidence>
<feature type="transmembrane region" description="Helical" evidence="4">
    <location>
        <begin position="294"/>
        <end position="316"/>
    </location>
</feature>
<evidence type="ECO:0000313" key="5">
    <source>
        <dbReference type="EMBL" id="MDC7719054.1"/>
    </source>
</evidence>
<feature type="transmembrane region" description="Helical" evidence="4">
    <location>
        <begin position="75"/>
        <end position="92"/>
    </location>
</feature>
<dbReference type="PANTHER" id="PTHR23523:SF1">
    <property type="entry name" value="CYANATE TRANSPORT PROTEIN CYNX"/>
    <property type="match status" value="1"/>
</dbReference>
<dbReference type="RefSeq" id="WP_272753242.1">
    <property type="nucleotide sequence ID" value="NZ_JAQQLF010000031.1"/>
</dbReference>
<reference evidence="5 6" key="1">
    <citation type="submission" date="2023-01" db="EMBL/GenBank/DDBJ databases">
        <title>Novel species of the genus Vogesella isolated from rivers.</title>
        <authorList>
            <person name="Lu H."/>
        </authorList>
    </citation>
    <scope>NUCLEOTIDE SEQUENCE [LARGE SCALE GENOMIC DNA]</scope>
    <source>
        <strain evidence="5 6">DC21W</strain>
    </source>
</reference>
<keyword evidence="3 4" id="KW-0472">Membrane</keyword>
<feature type="transmembrane region" description="Helical" evidence="4">
    <location>
        <begin position="242"/>
        <end position="262"/>
    </location>
</feature>
<dbReference type="InterPro" id="IPR011701">
    <property type="entry name" value="MFS"/>
</dbReference>
<dbReference type="Gene3D" id="1.20.1250.20">
    <property type="entry name" value="MFS general substrate transporter like domains"/>
    <property type="match status" value="2"/>
</dbReference>
<feature type="transmembrane region" description="Helical" evidence="4">
    <location>
        <begin position="328"/>
        <end position="347"/>
    </location>
</feature>
<keyword evidence="1 4" id="KW-0812">Transmembrane</keyword>
<feature type="transmembrane region" description="Helical" evidence="4">
    <location>
        <begin position="269"/>
        <end position="288"/>
    </location>
</feature>
<dbReference type="SUPFAM" id="SSF103473">
    <property type="entry name" value="MFS general substrate transporter"/>
    <property type="match status" value="1"/>
</dbReference>
<feature type="transmembrane region" description="Helical" evidence="4">
    <location>
        <begin position="132"/>
        <end position="153"/>
    </location>
</feature>
<keyword evidence="6" id="KW-1185">Reference proteome</keyword>
<feature type="transmembrane region" description="Helical" evidence="4">
    <location>
        <begin position="359"/>
        <end position="378"/>
    </location>
</feature>
<feature type="transmembrane region" description="Helical" evidence="4">
    <location>
        <begin position="41"/>
        <end position="63"/>
    </location>
</feature>
<evidence type="ECO:0000256" key="2">
    <source>
        <dbReference type="ARBA" id="ARBA00022989"/>
    </source>
</evidence>
<organism evidence="5 6">
    <name type="scientific">Vogesella aquatica</name>
    <dbReference type="NCBI Taxonomy" id="2984206"/>
    <lineage>
        <taxon>Bacteria</taxon>
        <taxon>Pseudomonadati</taxon>
        <taxon>Pseudomonadota</taxon>
        <taxon>Betaproteobacteria</taxon>
        <taxon>Neisseriales</taxon>
        <taxon>Chromobacteriaceae</taxon>
        <taxon>Vogesella</taxon>
    </lineage>
</organism>
<keyword evidence="2 4" id="KW-1133">Transmembrane helix</keyword>
<dbReference type="Pfam" id="PF07690">
    <property type="entry name" value="MFS_1"/>
    <property type="match status" value="1"/>
</dbReference>
<evidence type="ECO:0000256" key="3">
    <source>
        <dbReference type="ARBA" id="ARBA00023136"/>
    </source>
</evidence>
<sequence length="389" mass="40570">MPSHTRTLLTLLIILCGLNLRPILAGTGPLLEPIRAATGLSFGGAALLTTLPVAMIGLCAFALPLFKRWLGSKGGILAGVLLIAAACLLRLSETTSALMLSAGIAGLGIAIVQALVPALIKQHGGSHVSLMMGLYVTSIMGGATLAAGSTPWLAGQLGWSPALAVWAIPAVLAALLWHSKAPAEVSHATSSASHIGRMFGKARAWSLALYFGIGTGVYVCTLAWLAPFFVFLGYSAQQSGLMLSYMTAFEVATGLLLPIIAARYHDLRPWLLFTLAANLAGLAGLAWLPGQHSLLFVALLGAGIGGLFPLTMILTLQHADDAQTAGDLTAFVQGVGYLLAAIAPFAAGWLRDLTASYALSWQMLAGTVLVLLIMTLRFHPARYQSALSH</sequence>
<feature type="transmembrane region" description="Helical" evidence="4">
    <location>
        <begin position="207"/>
        <end position="230"/>
    </location>
</feature>
<gene>
    <name evidence="5" type="ORF">PQU95_17775</name>
</gene>
<proteinExistence type="predicted"/>
<dbReference type="InterPro" id="IPR052524">
    <property type="entry name" value="MFS_Cyanate_Porter"/>
</dbReference>
<feature type="transmembrane region" description="Helical" evidence="4">
    <location>
        <begin position="159"/>
        <end position="177"/>
    </location>
</feature>
<evidence type="ECO:0000256" key="4">
    <source>
        <dbReference type="SAM" id="Phobius"/>
    </source>
</evidence>
<evidence type="ECO:0000256" key="1">
    <source>
        <dbReference type="ARBA" id="ARBA00022692"/>
    </source>
</evidence>